<dbReference type="InterPro" id="IPR050559">
    <property type="entry name" value="P-Pant_transferase_sf"/>
</dbReference>
<proteinExistence type="inferred from homology"/>
<dbReference type="GO" id="GO:0000287">
    <property type="term" value="F:magnesium ion binding"/>
    <property type="evidence" value="ECO:0007669"/>
    <property type="project" value="InterPro"/>
</dbReference>
<dbReference type="Proteomes" id="UP001225933">
    <property type="component" value="Unassembled WGS sequence"/>
</dbReference>
<gene>
    <name evidence="4" type="ORF">QX233_04860</name>
</gene>
<feature type="domain" description="4'-phosphopantetheinyl transferase" evidence="3">
    <location>
        <begin position="56"/>
        <end position="152"/>
    </location>
</feature>
<protein>
    <submittedName>
        <fullName evidence="4">4'-phosphopantetheinyl transferase superfamily protein</fullName>
    </submittedName>
</protein>
<name>A0AAJ1R3S5_9FLAO</name>
<dbReference type="GO" id="GO:0005829">
    <property type="term" value="C:cytosol"/>
    <property type="evidence" value="ECO:0007669"/>
    <property type="project" value="TreeGrafter"/>
</dbReference>
<dbReference type="InterPro" id="IPR037143">
    <property type="entry name" value="4-PPantetheinyl_Trfase_dom_sf"/>
</dbReference>
<dbReference type="EMBL" id="JAUHGV010000004">
    <property type="protein sequence ID" value="MDN4011784.1"/>
    <property type="molecule type" value="Genomic_DNA"/>
</dbReference>
<dbReference type="SUPFAM" id="SSF56214">
    <property type="entry name" value="4'-phosphopantetheinyl transferase"/>
    <property type="match status" value="2"/>
</dbReference>
<evidence type="ECO:0000256" key="1">
    <source>
        <dbReference type="ARBA" id="ARBA00010990"/>
    </source>
</evidence>
<dbReference type="GO" id="GO:0019878">
    <property type="term" value="P:lysine biosynthetic process via aminoadipic acid"/>
    <property type="evidence" value="ECO:0007669"/>
    <property type="project" value="TreeGrafter"/>
</dbReference>
<dbReference type="Gene3D" id="3.90.470.20">
    <property type="entry name" value="4'-phosphopantetheinyl transferase domain"/>
    <property type="match status" value="1"/>
</dbReference>
<evidence type="ECO:0000256" key="2">
    <source>
        <dbReference type="ARBA" id="ARBA00022679"/>
    </source>
</evidence>
<comment type="caution">
    <text evidence="4">The sequence shown here is derived from an EMBL/GenBank/DDBJ whole genome shotgun (WGS) entry which is preliminary data.</text>
</comment>
<dbReference type="AlphaFoldDB" id="A0AAJ1R3S5"/>
<dbReference type="InterPro" id="IPR008278">
    <property type="entry name" value="4-PPantetheinyl_Trfase_dom"/>
</dbReference>
<evidence type="ECO:0000313" key="5">
    <source>
        <dbReference type="Proteomes" id="UP001225933"/>
    </source>
</evidence>
<dbReference type="PANTHER" id="PTHR12215:SF10">
    <property type="entry name" value="L-AMINOADIPATE-SEMIALDEHYDE DEHYDROGENASE-PHOSPHOPANTETHEINYL TRANSFERASE"/>
    <property type="match status" value="1"/>
</dbReference>
<accession>A0AAJ1R3S5</accession>
<comment type="similarity">
    <text evidence="1">Belongs to the P-Pant transferase superfamily. Gsp/Sfp/HetI/AcpT family.</text>
</comment>
<dbReference type="Pfam" id="PF01648">
    <property type="entry name" value="ACPS"/>
    <property type="match status" value="1"/>
</dbReference>
<evidence type="ECO:0000259" key="3">
    <source>
        <dbReference type="Pfam" id="PF01648"/>
    </source>
</evidence>
<reference evidence="4" key="1">
    <citation type="submission" date="2023-06" db="EMBL/GenBank/DDBJ databases">
        <title>Two Chryseobacterium gambrini strains from China.</title>
        <authorList>
            <person name="Zeng J."/>
            <person name="Wu Y."/>
        </authorList>
    </citation>
    <scope>NUCLEOTIDE SEQUENCE</scope>
    <source>
        <strain evidence="4">SQ219</strain>
    </source>
</reference>
<dbReference type="PANTHER" id="PTHR12215">
    <property type="entry name" value="PHOSPHOPANTETHEINE TRANSFERASE"/>
    <property type="match status" value="1"/>
</dbReference>
<keyword evidence="2 4" id="KW-0808">Transferase</keyword>
<organism evidence="4 5">
    <name type="scientific">Chryseobacterium gambrini</name>
    <dbReference type="NCBI Taxonomy" id="373672"/>
    <lineage>
        <taxon>Bacteria</taxon>
        <taxon>Pseudomonadati</taxon>
        <taxon>Bacteroidota</taxon>
        <taxon>Flavobacteriia</taxon>
        <taxon>Flavobacteriales</taxon>
        <taxon>Weeksellaceae</taxon>
        <taxon>Chryseobacterium group</taxon>
        <taxon>Chryseobacterium</taxon>
    </lineage>
</organism>
<evidence type="ECO:0000313" key="4">
    <source>
        <dbReference type="EMBL" id="MDN4011784.1"/>
    </source>
</evidence>
<sequence length="167" mass="19345">MMLFDILKKKYRLHMTDNDIRFTKNKKPFFEDAPINFNISHAHHISICGVTEDGEIGIDIEKIQPVKIEDLGFCLTPNEKKKINESMNKDQLIIDIWTRKESLIKLIGKGLTIPLSEIETQSAEDNDTLLYNGQNFNIKKIYIADDYCCYVCSELPIKDISINEFKN</sequence>
<dbReference type="GO" id="GO:0008897">
    <property type="term" value="F:holo-[acyl-carrier-protein] synthase activity"/>
    <property type="evidence" value="ECO:0007669"/>
    <property type="project" value="InterPro"/>
</dbReference>